<proteinExistence type="predicted"/>
<keyword evidence="2" id="KW-1185">Reference proteome</keyword>
<comment type="caution">
    <text evidence="1">The sequence shown here is derived from an EMBL/GenBank/DDBJ whole genome shotgun (WGS) entry which is preliminary data.</text>
</comment>
<organism evidence="1 2">
    <name type="scientific">Dickeya chrysanthemi</name>
    <name type="common">Pectobacterium chrysanthemi</name>
    <name type="synonym">Erwinia chrysanthemi</name>
    <dbReference type="NCBI Taxonomy" id="556"/>
    <lineage>
        <taxon>Bacteria</taxon>
        <taxon>Pseudomonadati</taxon>
        <taxon>Pseudomonadota</taxon>
        <taxon>Gammaproteobacteria</taxon>
        <taxon>Enterobacterales</taxon>
        <taxon>Pectobacteriaceae</taxon>
        <taxon>Dickeya</taxon>
    </lineage>
</organism>
<dbReference type="RefSeq" id="WP_336729211.1">
    <property type="nucleotide sequence ID" value="NZ_JBBBOO010000004.1"/>
</dbReference>
<gene>
    <name evidence="1" type="ORF">WCU84_06800</name>
</gene>
<reference evidence="1 2" key="1">
    <citation type="submission" date="2024-03" db="EMBL/GenBank/DDBJ databases">
        <title>Analysis of soft rot Pectobacteriaceae population diversity in US potato growing regions between 2016 and 2022.</title>
        <authorList>
            <person name="Ma X."/>
            <person name="Zhang X."/>
            <person name="Stodghill P."/>
            <person name="Rioux R."/>
            <person name="Babler B."/>
            <person name="Shrestha S."/>
            <person name="Babler B."/>
            <person name="Rivedal H."/>
            <person name="Frost K."/>
            <person name="Hao J."/>
            <person name="Secor G."/>
            <person name="Swingle B."/>
        </authorList>
    </citation>
    <scope>NUCLEOTIDE SEQUENCE [LARGE SCALE GENOMIC DNA]</scope>
    <source>
        <strain evidence="1 2">SR64</strain>
    </source>
</reference>
<evidence type="ECO:0000313" key="2">
    <source>
        <dbReference type="Proteomes" id="UP001359469"/>
    </source>
</evidence>
<dbReference type="InterPro" id="IPR021730">
    <property type="entry name" value="YdbH"/>
</dbReference>
<protein>
    <submittedName>
        <fullName evidence="1">YdbH family protein</fullName>
    </submittedName>
</protein>
<accession>A0ABU8JIU7</accession>
<dbReference type="PROSITE" id="PS51257">
    <property type="entry name" value="PROKAR_LIPOPROTEIN"/>
    <property type="match status" value="1"/>
</dbReference>
<sequence>MLKLMRCVGWLAVLALVLVLALGVAAACWTMPRWLPMVLRPYLPVGASLVMDATPGWRQGGFWLPDAQLHLAPCRAATLSGLRVRYHQGLWRLDVQALTLDAECLRQWPASSGTAALQLAQWQRWLPEAELTLHRVTVAPWLNQAGSLQFSTDASRQQLRIQSDPLQLQAELHGTELTLQQGLMHAATEEAPLQVNGAMHLAPTLNRLPQRGEVQGQYLPLRLPEPASAVLRWQGNQGELTVSVASMTEPLLTLPWQVSDGHLRIQGGQWHWPYAGQPLRGGVSLTLYDLLQPRDPLRLEARINLLTQGHNGRANAVLSLGPGLLGLTDSDIRFQLTGQVNLPNLSIFASLPGVVNGAALDPTVTLLPGSLLRAFGMPRPTVMLEEARWPLAGIQVTRGGVSGRLQAIVKVRDSYWGRFRLHLDGKAQQFWPDNGDWRWRYWGEGELPPLQGRWDIAGHGRWLNDLIEVESLSSGLNQLRYGVVTVAQPRLTLTKPLRWHRDPTAGTLFGALTLAAKQVNFRGAGELPATALTLDIRGRNPQDFQWRGQLQADEVGPVRLNGRWDGQRLRGSGWWAPQPLRVFQTLLPPNWKLAIRSGQFYAQAAFSAARGQGFHAGGHWAVKNGNAWLEDGNVSGVNFVLPYRFENHRWQLGISRPVALRINRLDSLFPMQNIDIQMYGSYPYSERRPLTLAQLELDVLDGHVSLSPLRLPAHDAAILRLQGIDIGELVNGLKAKKLSMSGRISGVVPLNFSHPSMLVQNGKFTNDTPLTVRLDPQLADQLARNSVANAAVVAWLRYMEIGRSWVTMDLSQRGELSLVSRVTGHSVMDDQSRRDIVLNYRQQENVFQLWHSLRFGDNLKASLEQQAAE</sequence>
<evidence type="ECO:0000313" key="1">
    <source>
        <dbReference type="EMBL" id="MEI7063371.1"/>
    </source>
</evidence>
<dbReference type="Pfam" id="PF11739">
    <property type="entry name" value="YdbH-like"/>
    <property type="match status" value="1"/>
</dbReference>
<dbReference type="NCBIfam" id="NF007971">
    <property type="entry name" value="PRK10695.1"/>
    <property type="match status" value="1"/>
</dbReference>
<dbReference type="EMBL" id="JBBBOO010000004">
    <property type="protein sequence ID" value="MEI7063371.1"/>
    <property type="molecule type" value="Genomic_DNA"/>
</dbReference>
<name>A0ABU8JIU7_DICCH</name>
<dbReference type="Proteomes" id="UP001359469">
    <property type="component" value="Unassembled WGS sequence"/>
</dbReference>